<dbReference type="EMBL" id="JASCZI010181418">
    <property type="protein sequence ID" value="MED6183241.1"/>
    <property type="molecule type" value="Genomic_DNA"/>
</dbReference>
<gene>
    <name evidence="1" type="ORF">PIB30_036130</name>
</gene>
<name>A0ABU6WBE4_9FABA</name>
<accession>A0ABU6WBE4</accession>
<dbReference type="Proteomes" id="UP001341840">
    <property type="component" value="Unassembled WGS sequence"/>
</dbReference>
<reference evidence="1 2" key="1">
    <citation type="journal article" date="2023" name="Plants (Basel)">
        <title>Bridging the Gap: Combining Genomics and Transcriptomics Approaches to Understand Stylosanthes scabra, an Orphan Legume from the Brazilian Caatinga.</title>
        <authorList>
            <person name="Ferreira-Neto J.R.C."/>
            <person name="da Silva M.D."/>
            <person name="Binneck E."/>
            <person name="de Melo N.F."/>
            <person name="da Silva R.H."/>
            <person name="de Melo A.L.T.M."/>
            <person name="Pandolfi V."/>
            <person name="Bustamante F.O."/>
            <person name="Brasileiro-Vidal A.C."/>
            <person name="Benko-Iseppon A.M."/>
        </authorList>
    </citation>
    <scope>NUCLEOTIDE SEQUENCE [LARGE SCALE GENOMIC DNA]</scope>
    <source>
        <tissue evidence="1">Leaves</tissue>
    </source>
</reference>
<sequence length="68" mass="8020">MFLQDSKGEWLHEVLLGALVTEEDEREEDANSDRGRSLTLMPTLCSRRRRWEFLTLLFMYSTVLISLN</sequence>
<comment type="caution">
    <text evidence="1">The sequence shown here is derived from an EMBL/GenBank/DDBJ whole genome shotgun (WGS) entry which is preliminary data.</text>
</comment>
<evidence type="ECO:0000313" key="2">
    <source>
        <dbReference type="Proteomes" id="UP001341840"/>
    </source>
</evidence>
<evidence type="ECO:0000313" key="1">
    <source>
        <dbReference type="EMBL" id="MED6183241.1"/>
    </source>
</evidence>
<organism evidence="1 2">
    <name type="scientific">Stylosanthes scabra</name>
    <dbReference type="NCBI Taxonomy" id="79078"/>
    <lineage>
        <taxon>Eukaryota</taxon>
        <taxon>Viridiplantae</taxon>
        <taxon>Streptophyta</taxon>
        <taxon>Embryophyta</taxon>
        <taxon>Tracheophyta</taxon>
        <taxon>Spermatophyta</taxon>
        <taxon>Magnoliopsida</taxon>
        <taxon>eudicotyledons</taxon>
        <taxon>Gunneridae</taxon>
        <taxon>Pentapetalae</taxon>
        <taxon>rosids</taxon>
        <taxon>fabids</taxon>
        <taxon>Fabales</taxon>
        <taxon>Fabaceae</taxon>
        <taxon>Papilionoideae</taxon>
        <taxon>50 kb inversion clade</taxon>
        <taxon>dalbergioids sensu lato</taxon>
        <taxon>Dalbergieae</taxon>
        <taxon>Pterocarpus clade</taxon>
        <taxon>Stylosanthes</taxon>
    </lineage>
</organism>
<proteinExistence type="predicted"/>
<keyword evidence="2" id="KW-1185">Reference proteome</keyword>
<protein>
    <submittedName>
        <fullName evidence="1">Uncharacterized protein</fullName>
    </submittedName>
</protein>